<evidence type="ECO:0000256" key="1">
    <source>
        <dbReference type="SAM" id="SignalP"/>
    </source>
</evidence>
<dbReference type="AlphaFoldDB" id="A0A934MRI3"/>
<name>A0A934MRI3_9HYPH</name>
<organism evidence="2 3">
    <name type="scientific">Devosia sediminis</name>
    <dbReference type="NCBI Taxonomy" id="2798801"/>
    <lineage>
        <taxon>Bacteria</taxon>
        <taxon>Pseudomonadati</taxon>
        <taxon>Pseudomonadota</taxon>
        <taxon>Alphaproteobacteria</taxon>
        <taxon>Hyphomicrobiales</taxon>
        <taxon>Devosiaceae</taxon>
        <taxon>Devosia</taxon>
    </lineage>
</organism>
<protein>
    <recommendedName>
        <fullName evidence="4">DUF4893 domain-containing protein</fullName>
    </recommendedName>
</protein>
<comment type="caution">
    <text evidence="2">The sequence shown here is derived from an EMBL/GenBank/DDBJ whole genome shotgun (WGS) entry which is preliminary data.</text>
</comment>
<evidence type="ECO:0008006" key="4">
    <source>
        <dbReference type="Google" id="ProtNLM"/>
    </source>
</evidence>
<dbReference type="EMBL" id="JAEKMH010000002">
    <property type="protein sequence ID" value="MBJ3785449.1"/>
    <property type="molecule type" value="Genomic_DNA"/>
</dbReference>
<keyword evidence="3" id="KW-1185">Reference proteome</keyword>
<keyword evidence="1" id="KW-0732">Signal</keyword>
<sequence>MTRILVLAASLTLAAAPAAAAVEQSLSLGSDRPLASIVAQAGIGSRDAWASAHVRSEDATAFCATTAPENVDTCVADLMAAESGRLYTVTANCETRTLTTHNRRVLTLAADSDQIWKDSAADSVGPDATLSQHWGILCAPQNAEYTAALDQQAAKAQAEREAEIAMMLGALGMHRIEEEPAAEPAVEQVAVAAAPVPEAPVVEESPANWREAIIAGIDHNGSLMWHDAAQGVLYYDRPKASLDGLVERGTVLFQGAPWSFEGEFSMSGTAYTFRKGCAPAPYHVEGGLVPGADPSMPDRIVLRGASPKREQGGCAVVGYTHDSPNAELVFQLNYGDV</sequence>
<reference evidence="2" key="1">
    <citation type="submission" date="2020-12" db="EMBL/GenBank/DDBJ databases">
        <title>Devosia sp. MSA67 isolated from Mo River.</title>
        <authorList>
            <person name="Ma F."/>
            <person name="Zi Z."/>
        </authorList>
    </citation>
    <scope>NUCLEOTIDE SEQUENCE</scope>
    <source>
        <strain evidence="2">MSA67</strain>
    </source>
</reference>
<dbReference type="RefSeq" id="WP_198876627.1">
    <property type="nucleotide sequence ID" value="NZ_JAEKMH010000002.1"/>
</dbReference>
<dbReference type="Proteomes" id="UP000602124">
    <property type="component" value="Unassembled WGS sequence"/>
</dbReference>
<feature type="chain" id="PRO_5037705306" description="DUF4893 domain-containing protein" evidence="1">
    <location>
        <begin position="21"/>
        <end position="337"/>
    </location>
</feature>
<feature type="signal peptide" evidence="1">
    <location>
        <begin position="1"/>
        <end position="20"/>
    </location>
</feature>
<evidence type="ECO:0000313" key="3">
    <source>
        <dbReference type="Proteomes" id="UP000602124"/>
    </source>
</evidence>
<evidence type="ECO:0000313" key="2">
    <source>
        <dbReference type="EMBL" id="MBJ3785449.1"/>
    </source>
</evidence>
<gene>
    <name evidence="2" type="ORF">JEQ47_12000</name>
</gene>
<proteinExistence type="predicted"/>
<accession>A0A934MRI3</accession>